<dbReference type="GO" id="GO:0005634">
    <property type="term" value="C:nucleus"/>
    <property type="evidence" value="ECO:0007669"/>
    <property type="project" value="TreeGrafter"/>
</dbReference>
<dbReference type="SMART" id="SM00440">
    <property type="entry name" value="ZnF_C2C2"/>
    <property type="match status" value="1"/>
</dbReference>
<evidence type="ECO:0008006" key="7">
    <source>
        <dbReference type="Google" id="ProtNLM"/>
    </source>
</evidence>
<evidence type="ECO:0000259" key="4">
    <source>
        <dbReference type="PROSITE" id="PS51133"/>
    </source>
</evidence>
<feature type="domain" description="TFIIS central" evidence="5">
    <location>
        <begin position="23"/>
        <end position="134"/>
    </location>
</feature>
<dbReference type="SUPFAM" id="SSF57783">
    <property type="entry name" value="Zinc beta-ribbon"/>
    <property type="match status" value="1"/>
</dbReference>
<keyword evidence="2" id="KW-0863">Zinc-finger</keyword>
<proteinExistence type="predicted"/>
<organism evidence="6">
    <name type="scientific">viral metagenome</name>
    <dbReference type="NCBI Taxonomy" id="1070528"/>
    <lineage>
        <taxon>unclassified sequences</taxon>
        <taxon>metagenomes</taxon>
        <taxon>organismal metagenomes</taxon>
    </lineage>
</organism>
<dbReference type="Gene3D" id="1.10.472.30">
    <property type="entry name" value="Transcription elongation factor S-II, central domain"/>
    <property type="match status" value="1"/>
</dbReference>
<accession>A0A6C0J9Y6</accession>
<dbReference type="AlphaFoldDB" id="A0A6C0J9Y6"/>
<dbReference type="PANTHER" id="PTHR11477">
    <property type="entry name" value="TRANSCRIPTION FACTOR S-II ZINC FINGER DOMAIN-CONTAINING PROTEIN"/>
    <property type="match status" value="1"/>
</dbReference>
<name>A0A6C0J9Y6_9ZZZZ</name>
<dbReference type="PANTHER" id="PTHR11477:SF0">
    <property type="entry name" value="IP08861P-RELATED"/>
    <property type="match status" value="1"/>
</dbReference>
<evidence type="ECO:0000256" key="3">
    <source>
        <dbReference type="ARBA" id="ARBA00022833"/>
    </source>
</evidence>
<dbReference type="InterPro" id="IPR036575">
    <property type="entry name" value="TFIIS_cen_dom_sf"/>
</dbReference>
<dbReference type="GO" id="GO:0008270">
    <property type="term" value="F:zinc ion binding"/>
    <property type="evidence" value="ECO:0007669"/>
    <property type="project" value="UniProtKB-KW"/>
</dbReference>
<dbReference type="InterPro" id="IPR003618">
    <property type="entry name" value="TFIIS_cen_dom"/>
</dbReference>
<sequence length="176" mass="21050">MSFIIENPTEFRENLRNKFNSFIKNKNKSINLEKAVFNYTICQGKQRKIVRKWDNKYFVQLYVNRFRSIYNNINPKLSTCNKKLLSNLKKGKVSPRELAFMKHQEMSPKIWKELVDAKIKRDKNLTEVDMSAATDEFKCYKCQKRQCTYYQLQTRSGDEPMTTFITCLNCGNRWKN</sequence>
<evidence type="ECO:0000259" key="5">
    <source>
        <dbReference type="PROSITE" id="PS51321"/>
    </source>
</evidence>
<dbReference type="Pfam" id="PF07500">
    <property type="entry name" value="TFIIS_M"/>
    <property type="match status" value="1"/>
</dbReference>
<dbReference type="PROSITE" id="PS51133">
    <property type="entry name" value="ZF_TFIIS_2"/>
    <property type="match status" value="1"/>
</dbReference>
<keyword evidence="1" id="KW-0479">Metal-binding</keyword>
<evidence type="ECO:0000256" key="2">
    <source>
        <dbReference type="ARBA" id="ARBA00022771"/>
    </source>
</evidence>
<dbReference type="PROSITE" id="PS00466">
    <property type="entry name" value="ZF_TFIIS_1"/>
    <property type="match status" value="1"/>
</dbReference>
<feature type="domain" description="TFIIS-type" evidence="4">
    <location>
        <begin position="135"/>
        <end position="175"/>
    </location>
</feature>
<dbReference type="GO" id="GO:0003676">
    <property type="term" value="F:nucleic acid binding"/>
    <property type="evidence" value="ECO:0007669"/>
    <property type="project" value="InterPro"/>
</dbReference>
<dbReference type="EMBL" id="MN740357">
    <property type="protein sequence ID" value="QHU02439.1"/>
    <property type="molecule type" value="Genomic_DNA"/>
</dbReference>
<dbReference type="GO" id="GO:0006351">
    <property type="term" value="P:DNA-templated transcription"/>
    <property type="evidence" value="ECO:0007669"/>
    <property type="project" value="InterPro"/>
</dbReference>
<dbReference type="CDD" id="cd13749">
    <property type="entry name" value="Zn-ribbon_TFIIS"/>
    <property type="match status" value="1"/>
</dbReference>
<keyword evidence="3" id="KW-0862">Zinc</keyword>
<evidence type="ECO:0000313" key="6">
    <source>
        <dbReference type="EMBL" id="QHU02439.1"/>
    </source>
</evidence>
<dbReference type="InterPro" id="IPR001222">
    <property type="entry name" value="Znf_TFIIS"/>
</dbReference>
<dbReference type="Gene3D" id="2.20.25.10">
    <property type="match status" value="1"/>
</dbReference>
<protein>
    <recommendedName>
        <fullName evidence="7">TFIIS-type domain-containing protein</fullName>
    </recommendedName>
</protein>
<reference evidence="6" key="1">
    <citation type="journal article" date="2020" name="Nature">
        <title>Giant virus diversity and host interactions through global metagenomics.</title>
        <authorList>
            <person name="Schulz F."/>
            <person name="Roux S."/>
            <person name="Paez-Espino D."/>
            <person name="Jungbluth S."/>
            <person name="Walsh D.A."/>
            <person name="Denef V.J."/>
            <person name="McMahon K.D."/>
            <person name="Konstantinidis K.T."/>
            <person name="Eloe-Fadrosh E.A."/>
            <person name="Kyrpides N.C."/>
            <person name="Woyke T."/>
        </authorList>
    </citation>
    <scope>NUCLEOTIDE SEQUENCE</scope>
    <source>
        <strain evidence="6">GVMAG-M-3300025880-75</strain>
    </source>
</reference>
<dbReference type="PROSITE" id="PS51321">
    <property type="entry name" value="TFIIS_CENTRAL"/>
    <property type="match status" value="1"/>
</dbReference>
<dbReference type="Pfam" id="PF01096">
    <property type="entry name" value="Zn_ribbon_TFIIS"/>
    <property type="match status" value="1"/>
</dbReference>
<evidence type="ECO:0000256" key="1">
    <source>
        <dbReference type="ARBA" id="ARBA00022723"/>
    </source>
</evidence>